<dbReference type="Pfam" id="PF02759">
    <property type="entry name" value="RUN"/>
    <property type="match status" value="1"/>
</dbReference>
<organism evidence="8">
    <name type="scientific">Castor canadensis</name>
    <name type="common">American beaver</name>
    <dbReference type="NCBI Taxonomy" id="51338"/>
    <lineage>
        <taxon>Eukaryota</taxon>
        <taxon>Metazoa</taxon>
        <taxon>Chordata</taxon>
        <taxon>Craniata</taxon>
        <taxon>Vertebrata</taxon>
        <taxon>Euteleostomi</taxon>
        <taxon>Mammalia</taxon>
        <taxon>Eutheria</taxon>
        <taxon>Euarchontoglires</taxon>
        <taxon>Glires</taxon>
        <taxon>Rodentia</taxon>
        <taxon>Castorimorpha</taxon>
        <taxon>Castoridae</taxon>
        <taxon>Castor</taxon>
    </lineage>
</organism>
<feature type="compositionally biased region" description="Basic residues" evidence="5">
    <location>
        <begin position="252"/>
        <end position="261"/>
    </location>
</feature>
<dbReference type="GO" id="GO:0007030">
    <property type="term" value="P:Golgi organization"/>
    <property type="evidence" value="ECO:0007669"/>
    <property type="project" value="TreeGrafter"/>
</dbReference>
<dbReference type="PANTHER" id="PTHR46556:SF1">
    <property type="entry name" value="PLECKSTRIN HOMOLOGY DOMAIN-CONTAINING FAMILY M MEMBER 2"/>
    <property type="match status" value="1"/>
</dbReference>
<dbReference type="PROSITE" id="PS50003">
    <property type="entry name" value="PH_DOMAIN"/>
    <property type="match status" value="1"/>
</dbReference>
<evidence type="ECO:0000256" key="1">
    <source>
        <dbReference type="ARBA" id="ARBA00004496"/>
    </source>
</evidence>
<feature type="compositionally biased region" description="Polar residues" evidence="5">
    <location>
        <begin position="212"/>
        <end position="225"/>
    </location>
</feature>
<keyword evidence="3" id="KW-0963">Cytoplasm</keyword>
<feature type="region of interest" description="Disordered" evidence="5">
    <location>
        <begin position="409"/>
        <end position="470"/>
    </location>
</feature>
<feature type="region of interest" description="Disordered" evidence="5">
    <location>
        <begin position="252"/>
        <end position="324"/>
    </location>
</feature>
<dbReference type="SUPFAM" id="SSF140741">
    <property type="entry name" value="RUN domain-like"/>
    <property type="match status" value="1"/>
</dbReference>
<dbReference type="PROSITE" id="PS50826">
    <property type="entry name" value="RUN"/>
    <property type="match status" value="1"/>
</dbReference>
<feature type="region of interest" description="Disordered" evidence="5">
    <location>
        <begin position="164"/>
        <end position="234"/>
    </location>
</feature>
<dbReference type="InterPro" id="IPR057288">
    <property type="entry name" value="PH_PLEKHM2"/>
</dbReference>
<protein>
    <submittedName>
        <fullName evidence="8">Pleckstrin homology domain-containing family M member 2 isoform X3</fullName>
    </submittedName>
</protein>
<dbReference type="CTD" id="23207"/>
<evidence type="ECO:0000256" key="4">
    <source>
        <dbReference type="ARBA" id="ARBA00023228"/>
    </source>
</evidence>
<keyword evidence="4" id="KW-0458">Lysosome</keyword>
<dbReference type="OrthoDB" id="9983817at2759"/>
<dbReference type="Gene3D" id="1.20.58.900">
    <property type="match status" value="1"/>
</dbReference>
<sequence>MRPPLSGTMTRSYSACVSTWITRCCTGRAWLYLALNENSLESYLRLFQENLGLLQKYYVRNALVCSHDHLTLFLTLVSGLEFIRFDLDLDAPYLDLAPYMPDYYKPQYLLDFEDRLPSSVHGSDSLSLNSFNSVTSTNLEWDDSAIAPSSEDYDFGDVFPAVPSVPSTDWEDGDLTDTVSGPRSTASDLTSSKASTKSPTQRHNPFNEEQAETVSSSDTTPVHTTSQEKAEAQALELPDACTELEVIRVTKKKKIGKKKKTRSDEEASPFHPASSQQKCARQGDSDSLVSSPGLGQDSPDTTLASPQEEGEGPSSTAESSEPSEFGHVGLLIPEMKDTSMECLGQPLSKVIDQLNGQLDPTTWCSHVEPPDQSFRTGSPGDAPEKPPFCDFSERLPAPMDFYRFTVESPSTVTSGGSNHDTAGLGQPLHVSGSPAAAGQEEEGGGAEGQTPRPLVDMPGEAQEPEPPELDTQLPLVTEGLVPQPEPGTQDALCQLKRDQPSPCLSSAEDSGVDEGQGSPSEMMHPSEFRVDNNHLLLLMIHVFRENEEQLFKMIRMSTGHMEGNLQLLYVLLTDCYVYLLRKGATEKPYLVEEAVSYNELDYVSVGLDQQTVKLVCTNRRKQFLLDTADMALAEFFLASLKSAMIKGCREPPYPSILTDATMEKLALAKFVAQESKCEASTVTVHFYGLVHWEDPMDECLGPMPCHCSPLEGAVTKEGMMHYKAGTSYLGKEHWKTCFVVLSNGILYQYPDRTDVIPLLSVNMGGEQCGGCRRSNTTDRPHAFQVILADRPCLELSADSEAEMADWMQHLCQAVSKGVIPQGLAPSPCVPCCLVITEDRLFTCHEDCQTSFFRSLGTARLADVSAVCTEPGKEYCVLEFSQEGPQLPPPWVIYLSCTSELDRFLTALSSGWKAIYQVDLPYKAIHEASSKQKFEDALSLIHSAWQRSDSLCRGRASRDPWC</sequence>
<evidence type="ECO:0000313" key="8">
    <source>
        <dbReference type="RefSeq" id="XP_020028818.1"/>
    </source>
</evidence>
<dbReference type="InterPro" id="IPR037213">
    <property type="entry name" value="Run_dom_sf"/>
</dbReference>
<feature type="compositionally biased region" description="Polar residues" evidence="5">
    <location>
        <begin position="273"/>
        <end position="290"/>
    </location>
</feature>
<dbReference type="RefSeq" id="XP_020028818.1">
    <property type="nucleotide sequence ID" value="XM_020173229.1"/>
</dbReference>
<dbReference type="InterPro" id="IPR053015">
    <property type="entry name" value="PH_domain-containing_M2"/>
</dbReference>
<dbReference type="GO" id="GO:0010008">
    <property type="term" value="C:endosome membrane"/>
    <property type="evidence" value="ECO:0007669"/>
    <property type="project" value="TreeGrafter"/>
</dbReference>
<dbReference type="InterPro" id="IPR001849">
    <property type="entry name" value="PH_domain"/>
</dbReference>
<dbReference type="FunFam" id="2.30.29.30:FF:000148">
    <property type="entry name" value="pleckstrin homology domain-containing family M member 2"/>
    <property type="match status" value="1"/>
</dbReference>
<dbReference type="InterPro" id="IPR004012">
    <property type="entry name" value="Run_dom"/>
</dbReference>
<dbReference type="GO" id="GO:0032880">
    <property type="term" value="P:regulation of protein localization"/>
    <property type="evidence" value="ECO:0007669"/>
    <property type="project" value="TreeGrafter"/>
</dbReference>
<dbReference type="AlphaFoldDB" id="A0A8B7VAU0"/>
<dbReference type="SUPFAM" id="SSF50729">
    <property type="entry name" value="PH domain-like"/>
    <property type="match status" value="1"/>
</dbReference>
<accession>A0A8B7VAU0</accession>
<evidence type="ECO:0000259" key="6">
    <source>
        <dbReference type="PROSITE" id="PS50003"/>
    </source>
</evidence>
<dbReference type="GO" id="GO:0032418">
    <property type="term" value="P:lysosome localization"/>
    <property type="evidence" value="ECO:0007669"/>
    <property type="project" value="TreeGrafter"/>
</dbReference>
<dbReference type="PANTHER" id="PTHR46556">
    <property type="entry name" value="PLECKSTRIN HOMOLOGY DOMAIN-CONTAINING FAMILY M MEMBER 2"/>
    <property type="match status" value="1"/>
</dbReference>
<evidence type="ECO:0000256" key="5">
    <source>
        <dbReference type="SAM" id="MobiDB-lite"/>
    </source>
</evidence>
<gene>
    <name evidence="8" type="primary">Plekhm2</name>
</gene>
<dbReference type="CDD" id="cd13309">
    <property type="entry name" value="PH_SKIP"/>
    <property type="match status" value="1"/>
</dbReference>
<dbReference type="SMART" id="SM00233">
    <property type="entry name" value="PH"/>
    <property type="match status" value="1"/>
</dbReference>
<feature type="compositionally biased region" description="Polar residues" evidence="5">
    <location>
        <begin position="177"/>
        <end position="204"/>
    </location>
</feature>
<reference evidence="8" key="1">
    <citation type="submission" date="2025-08" db="UniProtKB">
        <authorList>
            <consortium name="RefSeq"/>
        </authorList>
    </citation>
    <scope>IDENTIFICATION</scope>
    <source>
        <tissue evidence="8">Leukocyte</tissue>
    </source>
</reference>
<proteinExistence type="predicted"/>
<feature type="region of interest" description="Disordered" evidence="5">
    <location>
        <begin position="498"/>
        <end position="526"/>
    </location>
</feature>
<dbReference type="SMART" id="SM00593">
    <property type="entry name" value="RUN"/>
    <property type="match status" value="1"/>
</dbReference>
<dbReference type="GO" id="GO:0019894">
    <property type="term" value="F:kinesin binding"/>
    <property type="evidence" value="ECO:0007669"/>
    <property type="project" value="TreeGrafter"/>
</dbReference>
<dbReference type="Pfam" id="PF00169">
    <property type="entry name" value="PH"/>
    <property type="match status" value="1"/>
</dbReference>
<comment type="subcellular location">
    <subcellularLocation>
        <location evidence="1">Cytoplasm</location>
    </subcellularLocation>
    <subcellularLocation>
        <location evidence="2">Lysosome membrane</location>
    </subcellularLocation>
</comment>
<evidence type="ECO:0000259" key="7">
    <source>
        <dbReference type="PROSITE" id="PS50826"/>
    </source>
</evidence>
<evidence type="ECO:0000256" key="2">
    <source>
        <dbReference type="ARBA" id="ARBA00004656"/>
    </source>
</evidence>
<feature type="compositionally biased region" description="Low complexity" evidence="5">
    <location>
        <begin position="312"/>
        <end position="323"/>
    </location>
</feature>
<dbReference type="GO" id="GO:0005765">
    <property type="term" value="C:lysosomal membrane"/>
    <property type="evidence" value="ECO:0007669"/>
    <property type="project" value="UniProtKB-SubCell"/>
</dbReference>
<dbReference type="Gene3D" id="2.30.29.30">
    <property type="entry name" value="Pleckstrin-homology domain (PH domain)/Phosphotyrosine-binding domain (PTB)"/>
    <property type="match status" value="1"/>
</dbReference>
<name>A0A8B7VAU0_CASCN</name>
<feature type="domain" description="RUN" evidence="7">
    <location>
        <begin position="1"/>
        <end position="92"/>
    </location>
</feature>
<dbReference type="InterPro" id="IPR011993">
    <property type="entry name" value="PH-like_dom_sf"/>
</dbReference>
<dbReference type="Pfam" id="PF23142">
    <property type="entry name" value="PH_PLEKHM2"/>
    <property type="match status" value="1"/>
</dbReference>
<feature type="compositionally biased region" description="Polar residues" evidence="5">
    <location>
        <begin position="409"/>
        <end position="420"/>
    </location>
</feature>
<feature type="domain" description="PH" evidence="6">
    <location>
        <begin position="713"/>
        <end position="815"/>
    </location>
</feature>
<evidence type="ECO:0000256" key="3">
    <source>
        <dbReference type="ARBA" id="ARBA00022490"/>
    </source>
</evidence>